<dbReference type="Pfam" id="PF07690">
    <property type="entry name" value="MFS_1"/>
    <property type="match status" value="1"/>
</dbReference>
<dbReference type="AlphaFoldDB" id="A0A1M6TBU5"/>
<evidence type="ECO:0000256" key="4">
    <source>
        <dbReference type="ARBA" id="ARBA00022989"/>
    </source>
</evidence>
<feature type="transmembrane region" description="Helical" evidence="6">
    <location>
        <begin position="338"/>
        <end position="360"/>
    </location>
</feature>
<feature type="transmembrane region" description="Helical" evidence="6">
    <location>
        <begin position="12"/>
        <end position="29"/>
    </location>
</feature>
<keyword evidence="3 6" id="KW-0812">Transmembrane</keyword>
<keyword evidence="9" id="KW-1185">Reference proteome</keyword>
<feature type="transmembrane region" description="Helical" evidence="6">
    <location>
        <begin position="253"/>
        <end position="274"/>
    </location>
</feature>
<dbReference type="STRING" id="1121331.SAMN02745248_02780"/>
<keyword evidence="2" id="KW-0813">Transport</keyword>
<dbReference type="Proteomes" id="UP000183952">
    <property type="component" value="Unassembled WGS sequence"/>
</dbReference>
<evidence type="ECO:0000256" key="6">
    <source>
        <dbReference type="SAM" id="Phobius"/>
    </source>
</evidence>
<comment type="subcellular location">
    <subcellularLocation>
        <location evidence="1">Cell membrane</location>
        <topology evidence="1">Multi-pass membrane protein</topology>
    </subcellularLocation>
</comment>
<feature type="domain" description="Major facilitator superfamily (MFS) profile" evidence="7">
    <location>
        <begin position="7"/>
        <end position="395"/>
    </location>
</feature>
<feature type="transmembrane region" description="Helical" evidence="6">
    <location>
        <begin position="81"/>
        <end position="98"/>
    </location>
</feature>
<organism evidence="8 9">
    <name type="scientific">Hathewaya proteolytica DSM 3090</name>
    <dbReference type="NCBI Taxonomy" id="1121331"/>
    <lineage>
        <taxon>Bacteria</taxon>
        <taxon>Bacillati</taxon>
        <taxon>Bacillota</taxon>
        <taxon>Clostridia</taxon>
        <taxon>Eubacteriales</taxon>
        <taxon>Clostridiaceae</taxon>
        <taxon>Hathewaya</taxon>
    </lineage>
</organism>
<name>A0A1M6TBU5_9CLOT</name>
<evidence type="ECO:0000256" key="3">
    <source>
        <dbReference type="ARBA" id="ARBA00022692"/>
    </source>
</evidence>
<dbReference type="EMBL" id="FRAD01000040">
    <property type="protein sequence ID" value="SHK54344.1"/>
    <property type="molecule type" value="Genomic_DNA"/>
</dbReference>
<dbReference type="PANTHER" id="PTHR23514:SF13">
    <property type="entry name" value="INNER MEMBRANE PROTEIN YBJJ"/>
    <property type="match status" value="1"/>
</dbReference>
<evidence type="ECO:0000313" key="8">
    <source>
        <dbReference type="EMBL" id="SHK54344.1"/>
    </source>
</evidence>
<dbReference type="InterPro" id="IPR036259">
    <property type="entry name" value="MFS_trans_sf"/>
</dbReference>
<dbReference type="PANTHER" id="PTHR23514">
    <property type="entry name" value="BYPASS OF STOP CODON PROTEIN 6"/>
    <property type="match status" value="1"/>
</dbReference>
<dbReference type="PROSITE" id="PS50850">
    <property type="entry name" value="MFS"/>
    <property type="match status" value="1"/>
</dbReference>
<dbReference type="GO" id="GO:0005886">
    <property type="term" value="C:plasma membrane"/>
    <property type="evidence" value="ECO:0007669"/>
    <property type="project" value="UniProtKB-SubCell"/>
</dbReference>
<dbReference type="GO" id="GO:0022857">
    <property type="term" value="F:transmembrane transporter activity"/>
    <property type="evidence" value="ECO:0007669"/>
    <property type="project" value="InterPro"/>
</dbReference>
<proteinExistence type="predicted"/>
<dbReference type="OrthoDB" id="1674556at2"/>
<evidence type="ECO:0000313" key="9">
    <source>
        <dbReference type="Proteomes" id="UP000183952"/>
    </source>
</evidence>
<evidence type="ECO:0000256" key="2">
    <source>
        <dbReference type="ARBA" id="ARBA00022448"/>
    </source>
</evidence>
<sequence>MNIKNKKFIKANIGIIIFMFLLMIINAVAENLKGIFLPYFKRDFGITDGIMGIWLFTGSMGYILFTYLGGLLSKKYGQKRVMFMGIILTIVSCISFYFSHSSRFMIFLDIFLINGGISLSTIAINTLIPIVGVGFQAVLMNLTHFFYGFGATLGTSTTGYLLNNSVKWQNIYLGVCIFYVIMVSVIGLIKVPSIRIVENDKNVIKKDNNSDRAIFSNGLMYGLAMSLGFYVFAETATINWLVNYCEKSFSMTVLQATKYLSLFTAVLTMGRLLGGFIVQKVGEFRTVLLFTVCAIILFTFGVVLGSGGIIMISLAGFFFSIIYPTLVLCAGKLFGSESAYVTGIIISLASGVNMILNVVMGYLNQILGPIKGFYIIPTSLCVSLAAQLYLRSKRRNIKNVS</sequence>
<feature type="transmembrane region" description="Helical" evidence="6">
    <location>
        <begin position="104"/>
        <end position="124"/>
    </location>
</feature>
<reference evidence="8 9" key="1">
    <citation type="submission" date="2016-11" db="EMBL/GenBank/DDBJ databases">
        <authorList>
            <person name="Jaros S."/>
            <person name="Januszkiewicz K."/>
            <person name="Wedrychowicz H."/>
        </authorList>
    </citation>
    <scope>NUCLEOTIDE SEQUENCE [LARGE SCALE GENOMIC DNA]</scope>
    <source>
        <strain evidence="8 9">DSM 3090</strain>
    </source>
</reference>
<feature type="transmembrane region" description="Helical" evidence="6">
    <location>
        <begin position="213"/>
        <end position="233"/>
    </location>
</feature>
<accession>A0A1M6TBU5</accession>
<dbReference type="InterPro" id="IPR011701">
    <property type="entry name" value="MFS"/>
</dbReference>
<feature type="transmembrane region" description="Helical" evidence="6">
    <location>
        <begin position="171"/>
        <end position="192"/>
    </location>
</feature>
<feature type="transmembrane region" description="Helical" evidence="6">
    <location>
        <begin position="310"/>
        <end position="331"/>
    </location>
</feature>
<feature type="transmembrane region" description="Helical" evidence="6">
    <location>
        <begin position="49"/>
        <end position="69"/>
    </location>
</feature>
<evidence type="ECO:0000259" key="7">
    <source>
        <dbReference type="PROSITE" id="PS50850"/>
    </source>
</evidence>
<keyword evidence="4 6" id="KW-1133">Transmembrane helix</keyword>
<keyword evidence="5 6" id="KW-0472">Membrane</keyword>
<gene>
    <name evidence="8" type="ORF">SAMN02745248_02780</name>
</gene>
<feature type="transmembrane region" description="Helical" evidence="6">
    <location>
        <begin position="372"/>
        <end position="390"/>
    </location>
</feature>
<dbReference type="Gene3D" id="1.20.1250.20">
    <property type="entry name" value="MFS general substrate transporter like domains"/>
    <property type="match status" value="2"/>
</dbReference>
<evidence type="ECO:0000256" key="1">
    <source>
        <dbReference type="ARBA" id="ARBA00004651"/>
    </source>
</evidence>
<dbReference type="RefSeq" id="WP_084672279.1">
    <property type="nucleotide sequence ID" value="NZ_FRAD01000040.1"/>
</dbReference>
<dbReference type="InterPro" id="IPR020846">
    <property type="entry name" value="MFS_dom"/>
</dbReference>
<protein>
    <submittedName>
        <fullName evidence="8">Fucose permease</fullName>
    </submittedName>
</protein>
<feature type="transmembrane region" description="Helical" evidence="6">
    <location>
        <begin position="286"/>
        <end position="304"/>
    </location>
</feature>
<evidence type="ECO:0000256" key="5">
    <source>
        <dbReference type="ARBA" id="ARBA00023136"/>
    </source>
</evidence>
<dbReference type="SUPFAM" id="SSF103473">
    <property type="entry name" value="MFS general substrate transporter"/>
    <property type="match status" value="1"/>
</dbReference>
<dbReference type="InterPro" id="IPR051788">
    <property type="entry name" value="MFS_Transporter"/>
</dbReference>